<evidence type="ECO:0000313" key="4">
    <source>
        <dbReference type="Proteomes" id="UP000746535"/>
    </source>
</evidence>
<keyword evidence="3" id="KW-0132">Cell division</keyword>
<comment type="caution">
    <text evidence="3">The sequence shown here is derived from an EMBL/GenBank/DDBJ whole genome shotgun (WGS) entry which is preliminary data.</text>
</comment>
<evidence type="ECO:0000256" key="2">
    <source>
        <dbReference type="ARBA" id="ARBA00022840"/>
    </source>
</evidence>
<keyword evidence="3" id="KW-0131">Cell cycle</keyword>
<name>A0ABX0YBW0_9PSED</name>
<keyword evidence="4" id="KW-1185">Reference proteome</keyword>
<dbReference type="PANTHER" id="PTHR12169">
    <property type="entry name" value="ATPASE N2B"/>
    <property type="match status" value="1"/>
</dbReference>
<gene>
    <name evidence="3" type="primary">zapE</name>
    <name evidence="3" type="ORF">HBH25_08065</name>
</gene>
<evidence type="ECO:0000313" key="3">
    <source>
        <dbReference type="EMBL" id="NJP00815.1"/>
    </source>
</evidence>
<dbReference type="InterPro" id="IPR027417">
    <property type="entry name" value="P-loop_NTPase"/>
</dbReference>
<dbReference type="PANTHER" id="PTHR12169:SF6">
    <property type="entry name" value="AFG1-LIKE ATPASE"/>
    <property type="match status" value="1"/>
</dbReference>
<proteinExistence type="predicted"/>
<keyword evidence="1" id="KW-0547">Nucleotide-binding</keyword>
<dbReference type="SUPFAM" id="SSF52540">
    <property type="entry name" value="P-loop containing nucleoside triphosphate hydrolases"/>
    <property type="match status" value="1"/>
</dbReference>
<dbReference type="Pfam" id="PF03969">
    <property type="entry name" value="AFG1_ATPase"/>
    <property type="match status" value="1"/>
</dbReference>
<accession>A0ABX0YBW0</accession>
<dbReference type="Proteomes" id="UP000746535">
    <property type="component" value="Unassembled WGS sequence"/>
</dbReference>
<organism evidence="3 4">
    <name type="scientific">Pseudomonas quercus</name>
    <dbReference type="NCBI Taxonomy" id="2722792"/>
    <lineage>
        <taxon>Bacteria</taxon>
        <taxon>Pseudomonadati</taxon>
        <taxon>Pseudomonadota</taxon>
        <taxon>Gammaproteobacteria</taxon>
        <taxon>Pseudomonadales</taxon>
        <taxon>Pseudomonadaceae</taxon>
        <taxon>Pseudomonas</taxon>
    </lineage>
</organism>
<dbReference type="Gene3D" id="3.40.50.300">
    <property type="entry name" value="P-loop containing nucleotide triphosphate hydrolases"/>
    <property type="match status" value="1"/>
</dbReference>
<protein>
    <submittedName>
        <fullName evidence="3">Cell division protein ZapE</fullName>
    </submittedName>
</protein>
<reference evidence="3 4" key="1">
    <citation type="submission" date="2020-03" db="EMBL/GenBank/DDBJ databases">
        <authorList>
            <person name="Wang L."/>
            <person name="He N."/>
            <person name="Li Y."/>
            <person name="Fang Y."/>
            <person name="Zhang F."/>
        </authorList>
    </citation>
    <scope>NUCLEOTIDE SEQUENCE [LARGE SCALE GENOMIC DNA]</scope>
    <source>
        <strain evidence="4">hsmgli-8</strain>
    </source>
</reference>
<dbReference type="EMBL" id="JAAVJI010000003">
    <property type="protein sequence ID" value="NJP00815.1"/>
    <property type="molecule type" value="Genomic_DNA"/>
</dbReference>
<dbReference type="InterPro" id="IPR005654">
    <property type="entry name" value="ATPase_AFG1-like"/>
</dbReference>
<evidence type="ECO:0000256" key="1">
    <source>
        <dbReference type="ARBA" id="ARBA00022741"/>
    </source>
</evidence>
<dbReference type="RefSeq" id="WP_168083291.1">
    <property type="nucleotide sequence ID" value="NZ_JAAVJI010000003.1"/>
</dbReference>
<sequence length="358" mass="39860">MKHGTPGNDVIAAIEQAAHAKGYTLDTYQVAVAQRLGALTQKLLKPSLLMRLGQGIPQGLYLWGPVGRGKSFMLDAFFAAVPLQQKRRVHFHAFFREFHQRMFDHGATRNAVGMALDGLLGDCRLLCFDEFHLHDIGDAMLMSQLFRALFNRRCVVVITSNYPPEGLLPNPLYHERFLPTIQLIEQHLEVQPVAGDTDYRASSNASADAFNQGAFICPGTARQRQSLGLPDGPVITETLTVNRRPLTGLALDESTVYFTFVDLCEADSATIDYLALVDRYARWIIDAVPRLSTASAAGQQRFLNLIDVLYDRRSVLFLISEVPLSQMMDDCESGDLARTRSRVSQLRETCQAMPDTAP</sequence>
<keyword evidence="2" id="KW-0067">ATP-binding</keyword>
<dbReference type="NCBIfam" id="NF040713">
    <property type="entry name" value="ZapE"/>
    <property type="match status" value="1"/>
</dbReference>
<dbReference type="GO" id="GO:0051301">
    <property type="term" value="P:cell division"/>
    <property type="evidence" value="ECO:0007669"/>
    <property type="project" value="UniProtKB-KW"/>
</dbReference>